<keyword evidence="10" id="KW-1185">Reference proteome</keyword>
<dbReference type="STRING" id="109376.A0A0D3AG41"/>
<feature type="region of interest" description="Disordered" evidence="7">
    <location>
        <begin position="344"/>
        <end position="473"/>
    </location>
</feature>
<evidence type="ECO:0000313" key="10">
    <source>
        <dbReference type="Proteomes" id="UP000032141"/>
    </source>
</evidence>
<dbReference type="Pfam" id="PF08323">
    <property type="entry name" value="Glyco_transf_5"/>
    <property type="match status" value="1"/>
</dbReference>
<evidence type="ECO:0000256" key="3">
    <source>
        <dbReference type="ARBA" id="ARBA00022676"/>
    </source>
</evidence>
<dbReference type="FunFam" id="3.40.50.2000:FF:000025">
    <property type="entry name" value="Starch synthase, chloroplastic/amyloplastic"/>
    <property type="match status" value="1"/>
</dbReference>
<dbReference type="HAMAP" id="MF_00484">
    <property type="entry name" value="Glycogen_synth"/>
    <property type="match status" value="1"/>
</dbReference>
<reference evidence="9" key="2">
    <citation type="submission" date="2015-03" db="UniProtKB">
        <authorList>
            <consortium name="EnsemblPlants"/>
        </authorList>
    </citation>
    <scope>IDENTIFICATION</scope>
</reference>
<dbReference type="Proteomes" id="UP000032141">
    <property type="component" value="Chromosome C1"/>
</dbReference>
<dbReference type="PANTHER" id="PTHR45825">
    <property type="entry name" value="GRANULE-BOUND STARCH SYNTHASE 1, CHLOROPLASTIC/AMYLOPLASTIC"/>
    <property type="match status" value="1"/>
</dbReference>
<sequence length="910" mass="100218">MVATKESSTTSPPPTSVSPPVLPLSSASECHDGSLSSPQPPTDTLTVHISSPSPSLLRSSSLPLPTTAVNCLDGLVPCSVHDIALEISAAQFPLENNVKATMDKASVTVTTTLRTDTVPPSSSQMQLDTDREVNNKSLASSTTPDTDSVKFFPSLGSWAKPLYFKPPATPPEPSTPQGYDPAIVGNQLAAMWPTRSLQPPIEKLPPPELKDDGSLRFPWAARLSPQSRNLYRAATPTYRLDGTPEVSIPSKVLSQVWYGEKHEPRLKCSERPELHAELVPSSFWDKDGGDDEKEDDALQATIDKSKKFLDMQRNLLLQDLAELYSNQAALLLLVSSIKDTTPNLDHAKPSANEDYGSSSSVSANTDAIKKEENGNGRASSSSYGKSSLNKEPEVNKTSPLGTTPLDLERSKQSSASSPATSPEKEKPSGVSSQSWETLTEEYMETKEEKTHEESTSDTNEPARDEEKPPPLAGPNVMNVILVAAECAPFSKTGGLGDVADALLKALAPRGHRVMVVVPRYAEYEEAKDVGVRKRYKVDGQDMEVMYFHAYIDGVDFVFIDSPVFRHLSVCYGDHGLMKYTRSVLVIHNIAHQGRGPVDDFSYVDLPGHYLDSFKLYDPVGGEHFNIFAAGLKAADRVLTVSHGYSWEVKTLEGGWGLHNIISENDWKFRGIVNGIDTKEWNPKSDIHLHSDDYTNYSLETLHIGKPQCKAALQRELGLPVRPDVPLIGFIGRLDHQKGVDLIAEAVPWMMSQDVQLVMLGTGRPDLEEVLRRMEHHDRDKARGWVGFSVRTAHRITAGADVLLMPSRFEPCGLNQLYAMKYGTVPVVHAVGGLRDTVQQFDPYSETGLGWTFDSAEAGKLIHALGNCLLTYREYKESWEGLQRRGMTQDLSWDNAAEKYEEVLVAAKYHW</sequence>
<dbReference type="Pfam" id="PF13692">
    <property type="entry name" value="Glyco_trans_1_4"/>
    <property type="match status" value="1"/>
</dbReference>
<dbReference type="GO" id="GO:0004373">
    <property type="term" value="F:alpha-1,4-glucan glucosyltransferase (UDP-glucose donor) activity"/>
    <property type="evidence" value="ECO:0007669"/>
    <property type="project" value="InterPro"/>
</dbReference>
<dbReference type="SUPFAM" id="SSF53756">
    <property type="entry name" value="UDP-Glycosyltransferase/glycogen phosphorylase"/>
    <property type="match status" value="1"/>
</dbReference>
<keyword evidence="6" id="KW-0809">Transit peptide</keyword>
<dbReference type="HOGENOM" id="CLU_319423_0_0_1"/>
<dbReference type="eggNOG" id="ENOG502QT35">
    <property type="taxonomic scope" value="Eukaryota"/>
</dbReference>
<feature type="compositionally biased region" description="Low complexity" evidence="7">
    <location>
        <begin position="412"/>
        <end position="421"/>
    </location>
</feature>
<evidence type="ECO:0000256" key="4">
    <source>
        <dbReference type="ARBA" id="ARBA00022679"/>
    </source>
</evidence>
<dbReference type="PANTHER" id="PTHR45825:SF2">
    <property type="entry name" value="STARCH SYNTHASE 2, CHLOROPLASTIC_AMYLOPLASTIC"/>
    <property type="match status" value="1"/>
</dbReference>
<keyword evidence="3" id="KW-0328">Glycosyltransferase</keyword>
<feature type="compositionally biased region" description="Low complexity" evidence="7">
    <location>
        <begin position="50"/>
        <end position="61"/>
    </location>
</feature>
<evidence type="ECO:0000256" key="2">
    <source>
        <dbReference type="ARBA" id="ARBA00010281"/>
    </source>
</evidence>
<dbReference type="UniPathway" id="UPA00152"/>
<dbReference type="Gene3D" id="3.40.50.2000">
    <property type="entry name" value="Glycogen Phosphorylase B"/>
    <property type="match status" value="3"/>
</dbReference>
<comment type="pathway">
    <text evidence="1">Glycan biosynthesis; starch biosynthesis.</text>
</comment>
<feature type="region of interest" description="Disordered" evidence="7">
    <location>
        <begin position="1"/>
        <end position="61"/>
    </location>
</feature>
<feature type="domain" description="Starch synthase catalytic" evidence="8">
    <location>
        <begin position="478"/>
        <end position="573"/>
    </location>
</feature>
<evidence type="ECO:0000259" key="8">
    <source>
        <dbReference type="Pfam" id="PF08323"/>
    </source>
</evidence>
<proteinExistence type="inferred from homology"/>
<dbReference type="Gramene" id="Bo1g157650.1">
    <property type="protein sequence ID" value="Bo1g157650.1"/>
    <property type="gene ID" value="Bo1g157650"/>
</dbReference>
<comment type="similarity">
    <text evidence="2">Belongs to the glycosyltransferase 1 family. Bacterial/plant glycogen synthase subfamily.</text>
</comment>
<dbReference type="GO" id="GO:0019252">
    <property type="term" value="P:starch biosynthetic process"/>
    <property type="evidence" value="ECO:0007669"/>
    <property type="project" value="UniProtKB-UniPathway"/>
</dbReference>
<dbReference type="AlphaFoldDB" id="A0A0D3AG41"/>
<evidence type="ECO:0000313" key="9">
    <source>
        <dbReference type="EnsemblPlants" id="Bo1g157650.1"/>
    </source>
</evidence>
<evidence type="ECO:0000256" key="1">
    <source>
        <dbReference type="ARBA" id="ARBA00004727"/>
    </source>
</evidence>
<dbReference type="InterPro" id="IPR011835">
    <property type="entry name" value="GS/SS"/>
</dbReference>
<reference evidence="9 10" key="1">
    <citation type="journal article" date="2014" name="Genome Biol.">
        <title>Transcriptome and methylome profiling reveals relics of genome dominance in the mesopolyploid Brassica oleracea.</title>
        <authorList>
            <person name="Parkin I.A."/>
            <person name="Koh C."/>
            <person name="Tang H."/>
            <person name="Robinson S.J."/>
            <person name="Kagale S."/>
            <person name="Clarke W.E."/>
            <person name="Town C.D."/>
            <person name="Nixon J."/>
            <person name="Krishnakumar V."/>
            <person name="Bidwell S.L."/>
            <person name="Denoeud F."/>
            <person name="Belcram H."/>
            <person name="Links M.G."/>
            <person name="Just J."/>
            <person name="Clarke C."/>
            <person name="Bender T."/>
            <person name="Huebert T."/>
            <person name="Mason A.S."/>
            <person name="Pires J.C."/>
            <person name="Barker G."/>
            <person name="Moore J."/>
            <person name="Walley P.G."/>
            <person name="Manoli S."/>
            <person name="Batley J."/>
            <person name="Edwards D."/>
            <person name="Nelson M.N."/>
            <person name="Wang X."/>
            <person name="Paterson A.H."/>
            <person name="King G."/>
            <person name="Bancroft I."/>
            <person name="Chalhoub B."/>
            <person name="Sharpe A.G."/>
        </authorList>
    </citation>
    <scope>NUCLEOTIDE SEQUENCE</scope>
    <source>
        <strain evidence="9 10">cv. TO1000</strain>
    </source>
</reference>
<dbReference type="EnsemblPlants" id="Bo1g157650.1">
    <property type="protein sequence ID" value="Bo1g157650.1"/>
    <property type="gene ID" value="Bo1g157650"/>
</dbReference>
<feature type="compositionally biased region" description="Basic and acidic residues" evidence="7">
    <location>
        <begin position="443"/>
        <end position="468"/>
    </location>
</feature>
<evidence type="ECO:0000256" key="7">
    <source>
        <dbReference type="SAM" id="MobiDB-lite"/>
    </source>
</evidence>
<organism evidence="9 10">
    <name type="scientific">Brassica oleracea var. oleracea</name>
    <dbReference type="NCBI Taxonomy" id="109376"/>
    <lineage>
        <taxon>Eukaryota</taxon>
        <taxon>Viridiplantae</taxon>
        <taxon>Streptophyta</taxon>
        <taxon>Embryophyta</taxon>
        <taxon>Tracheophyta</taxon>
        <taxon>Spermatophyta</taxon>
        <taxon>Magnoliopsida</taxon>
        <taxon>eudicotyledons</taxon>
        <taxon>Gunneridae</taxon>
        <taxon>Pentapetalae</taxon>
        <taxon>rosids</taxon>
        <taxon>malvids</taxon>
        <taxon>Brassicales</taxon>
        <taxon>Brassicaceae</taxon>
        <taxon>Brassiceae</taxon>
        <taxon>Brassica</taxon>
    </lineage>
</organism>
<dbReference type="NCBIfam" id="TIGR02095">
    <property type="entry name" value="glgA"/>
    <property type="match status" value="1"/>
</dbReference>
<evidence type="ECO:0000256" key="5">
    <source>
        <dbReference type="ARBA" id="ARBA00022922"/>
    </source>
</evidence>
<dbReference type="InterPro" id="IPR013534">
    <property type="entry name" value="Starch_synth_cat_dom"/>
</dbReference>
<keyword evidence="4" id="KW-0808">Transferase</keyword>
<accession>A0A0D3AG41</accession>
<name>A0A0D3AG41_BRAOL</name>
<dbReference type="CDD" id="cd03791">
    <property type="entry name" value="GT5_Glycogen_synthase_DULL1-like"/>
    <property type="match status" value="1"/>
</dbReference>
<protein>
    <submittedName>
        <fullName evidence="9">Starch synthase, chloroplastic/amyloplastic</fullName>
    </submittedName>
</protein>
<keyword evidence="5" id="KW-0750">Starch biosynthesis</keyword>
<feature type="compositionally biased region" description="Polar residues" evidence="7">
    <location>
        <begin position="355"/>
        <end position="365"/>
    </location>
</feature>
<feature type="compositionally biased region" description="Pro residues" evidence="7">
    <location>
        <begin position="11"/>
        <end position="22"/>
    </location>
</feature>
<feature type="compositionally biased region" description="Polar residues" evidence="7">
    <location>
        <begin position="34"/>
        <end position="49"/>
    </location>
</feature>
<evidence type="ECO:0000256" key="6">
    <source>
        <dbReference type="ARBA" id="ARBA00022946"/>
    </source>
</evidence>